<accession>K1LT09</accession>
<keyword evidence="2" id="KW-1185">Reference proteome</keyword>
<dbReference type="EMBL" id="AGYA01000001">
    <property type="protein sequence ID" value="EKB60130.1"/>
    <property type="molecule type" value="Genomic_DNA"/>
</dbReference>
<name>K1LT09_9FLAO</name>
<sequence length="56" mass="6591">MMKKNSTIPSTENLQNWMFCNICETPQLCELYNATTFYALVLSVFLKFKIQLSFVF</sequence>
<organism evidence="1 2">
    <name type="scientific">Bergeyella zoohelcum ATCC 43767</name>
    <dbReference type="NCBI Taxonomy" id="883096"/>
    <lineage>
        <taxon>Bacteria</taxon>
        <taxon>Pseudomonadati</taxon>
        <taxon>Bacteroidota</taxon>
        <taxon>Flavobacteriia</taxon>
        <taxon>Flavobacteriales</taxon>
        <taxon>Weeksellaceae</taxon>
        <taxon>Bergeyella</taxon>
    </lineage>
</organism>
<gene>
    <name evidence="1" type="ORF">HMPREF9699_00044</name>
</gene>
<evidence type="ECO:0000313" key="1">
    <source>
        <dbReference type="EMBL" id="EKB60130.1"/>
    </source>
</evidence>
<comment type="caution">
    <text evidence="1">The sequence shown here is derived from an EMBL/GenBank/DDBJ whole genome shotgun (WGS) entry which is preliminary data.</text>
</comment>
<dbReference type="Proteomes" id="UP000006085">
    <property type="component" value="Unassembled WGS sequence"/>
</dbReference>
<protein>
    <submittedName>
        <fullName evidence="1">Uncharacterized protein</fullName>
    </submittedName>
</protein>
<reference evidence="1 2" key="1">
    <citation type="submission" date="2012-07" db="EMBL/GenBank/DDBJ databases">
        <title>The Genome Sequence of Bergeyella zoohelcum ATCC 43767.</title>
        <authorList>
            <consortium name="The Broad Institute Genome Sequencing Platform"/>
            <person name="Earl A."/>
            <person name="Ward D."/>
            <person name="Feldgarden M."/>
            <person name="Gevers D."/>
            <person name="Huys G."/>
            <person name="Walker B."/>
            <person name="Young S.K."/>
            <person name="Zeng Q."/>
            <person name="Gargeya S."/>
            <person name="Fitzgerald M."/>
            <person name="Haas B."/>
            <person name="Abouelleil A."/>
            <person name="Alvarado L."/>
            <person name="Arachchi H.M."/>
            <person name="Berlin A.M."/>
            <person name="Chapman S.B."/>
            <person name="Goldberg J."/>
            <person name="Griggs A."/>
            <person name="Gujja S."/>
            <person name="Hansen M."/>
            <person name="Howarth C."/>
            <person name="Imamovic A."/>
            <person name="Larimer J."/>
            <person name="McCowen C."/>
            <person name="Montmayeur A."/>
            <person name="Murphy C."/>
            <person name="Neiman D."/>
            <person name="Pearson M."/>
            <person name="Priest M."/>
            <person name="Roberts A."/>
            <person name="Saif S."/>
            <person name="Shea T."/>
            <person name="Sisk P."/>
            <person name="Sykes S."/>
            <person name="Wortman J."/>
            <person name="Nusbaum C."/>
            <person name="Birren B."/>
        </authorList>
    </citation>
    <scope>NUCLEOTIDE SEQUENCE [LARGE SCALE GENOMIC DNA]</scope>
    <source>
        <strain evidence="1 2">ATCC 43767</strain>
    </source>
</reference>
<evidence type="ECO:0000313" key="2">
    <source>
        <dbReference type="Proteomes" id="UP000006085"/>
    </source>
</evidence>
<proteinExistence type="predicted"/>
<dbReference type="AlphaFoldDB" id="K1LT09"/>
<dbReference type="HOGENOM" id="CLU_3004891_0_0_10"/>